<reference evidence="1" key="1">
    <citation type="submission" date="2021-02" db="EMBL/GenBank/DDBJ databases">
        <authorList>
            <person name="Dougan E. K."/>
            <person name="Rhodes N."/>
            <person name="Thang M."/>
            <person name="Chan C."/>
        </authorList>
    </citation>
    <scope>NUCLEOTIDE SEQUENCE</scope>
</reference>
<accession>A0A812P692</accession>
<dbReference type="OrthoDB" id="10539919at2759"/>
<sequence>VFLGLGHLRRGVDEVSKGYFLPHHYSHQFFTLSGDYPFHLVAVTAEFCFSSEQDPDDCENI</sequence>
<evidence type="ECO:0000313" key="2">
    <source>
        <dbReference type="Proteomes" id="UP000649617"/>
    </source>
</evidence>
<protein>
    <submittedName>
        <fullName evidence="1">Uncharacterized protein</fullName>
    </submittedName>
</protein>
<proteinExistence type="predicted"/>
<keyword evidence="2" id="KW-1185">Reference proteome</keyword>
<feature type="non-terminal residue" evidence="1">
    <location>
        <position position="1"/>
    </location>
</feature>
<dbReference type="AlphaFoldDB" id="A0A812P692"/>
<gene>
    <name evidence="1" type="ORF">SPIL2461_LOCUS7920</name>
</gene>
<evidence type="ECO:0000313" key="1">
    <source>
        <dbReference type="EMBL" id="CAE7337674.1"/>
    </source>
</evidence>
<comment type="caution">
    <text evidence="1">The sequence shown here is derived from an EMBL/GenBank/DDBJ whole genome shotgun (WGS) entry which is preliminary data.</text>
</comment>
<dbReference type="EMBL" id="CAJNIZ010012736">
    <property type="protein sequence ID" value="CAE7337674.1"/>
    <property type="molecule type" value="Genomic_DNA"/>
</dbReference>
<organism evidence="1 2">
    <name type="scientific">Symbiodinium pilosum</name>
    <name type="common">Dinoflagellate</name>
    <dbReference type="NCBI Taxonomy" id="2952"/>
    <lineage>
        <taxon>Eukaryota</taxon>
        <taxon>Sar</taxon>
        <taxon>Alveolata</taxon>
        <taxon>Dinophyceae</taxon>
        <taxon>Suessiales</taxon>
        <taxon>Symbiodiniaceae</taxon>
        <taxon>Symbiodinium</taxon>
    </lineage>
</organism>
<name>A0A812P692_SYMPI</name>
<dbReference type="Proteomes" id="UP000649617">
    <property type="component" value="Unassembled WGS sequence"/>
</dbReference>
<feature type="non-terminal residue" evidence="1">
    <location>
        <position position="61"/>
    </location>
</feature>